<dbReference type="Proteomes" id="UP000494269">
    <property type="component" value="Unassembled WGS sequence"/>
</dbReference>
<dbReference type="EMBL" id="CADIJQ010000003">
    <property type="protein sequence ID" value="CAB3701467.1"/>
    <property type="molecule type" value="Genomic_DNA"/>
</dbReference>
<evidence type="ECO:0008006" key="3">
    <source>
        <dbReference type="Google" id="ProtNLM"/>
    </source>
</evidence>
<evidence type="ECO:0000313" key="2">
    <source>
        <dbReference type="Proteomes" id="UP000494269"/>
    </source>
</evidence>
<dbReference type="CDD" id="cd06464">
    <property type="entry name" value="ACD_sHsps-like"/>
    <property type="match status" value="1"/>
</dbReference>
<dbReference type="AlphaFoldDB" id="A0A6S6ZXI1"/>
<name>A0A6S6ZXI1_9BURK</name>
<gene>
    <name evidence="1" type="ORF">LMG3441_02588</name>
</gene>
<accession>A0A6S6ZXI1</accession>
<sequence length="35" mass="3667">MDIDLAGAKAVCENGVLVLTLPKSAGNQNKILQIE</sequence>
<reference evidence="1 2" key="1">
    <citation type="submission" date="2020-04" db="EMBL/GenBank/DDBJ databases">
        <authorList>
            <person name="De Canck E."/>
        </authorList>
    </citation>
    <scope>NUCLEOTIDE SEQUENCE [LARGE SCALE GENOMIC DNA]</scope>
    <source>
        <strain evidence="1 2">LMG 3441</strain>
    </source>
</reference>
<proteinExistence type="predicted"/>
<dbReference type="SUPFAM" id="SSF49764">
    <property type="entry name" value="HSP20-like chaperones"/>
    <property type="match status" value="1"/>
</dbReference>
<protein>
    <recommendedName>
        <fullName evidence="3">SHSP domain-containing protein</fullName>
    </recommendedName>
</protein>
<organism evidence="1 2">
    <name type="scientific">Achromobacter kerstersii</name>
    <dbReference type="NCBI Taxonomy" id="1353890"/>
    <lineage>
        <taxon>Bacteria</taxon>
        <taxon>Pseudomonadati</taxon>
        <taxon>Pseudomonadota</taxon>
        <taxon>Betaproteobacteria</taxon>
        <taxon>Burkholderiales</taxon>
        <taxon>Alcaligenaceae</taxon>
        <taxon>Achromobacter</taxon>
    </lineage>
</organism>
<dbReference type="InterPro" id="IPR008978">
    <property type="entry name" value="HSP20-like_chaperone"/>
</dbReference>
<keyword evidence="2" id="KW-1185">Reference proteome</keyword>
<evidence type="ECO:0000313" key="1">
    <source>
        <dbReference type="EMBL" id="CAB3701467.1"/>
    </source>
</evidence>